<comment type="subcellular location">
    <subcellularLocation>
        <location evidence="1">Cell envelope</location>
    </subcellularLocation>
</comment>
<dbReference type="PROSITE" id="PS51352">
    <property type="entry name" value="THIOREDOXIN_2"/>
    <property type="match status" value="1"/>
</dbReference>
<evidence type="ECO:0000256" key="6">
    <source>
        <dbReference type="SAM" id="SignalP"/>
    </source>
</evidence>
<proteinExistence type="predicted"/>
<evidence type="ECO:0000256" key="3">
    <source>
        <dbReference type="ARBA" id="ARBA00023157"/>
    </source>
</evidence>
<dbReference type="Pfam" id="PF00578">
    <property type="entry name" value="AhpC-TSA"/>
    <property type="match status" value="1"/>
</dbReference>
<dbReference type="Proteomes" id="UP000245962">
    <property type="component" value="Unassembled WGS sequence"/>
</dbReference>
<dbReference type="InterPro" id="IPR025380">
    <property type="entry name" value="DUF4369"/>
</dbReference>
<dbReference type="RefSeq" id="WP_116693798.1">
    <property type="nucleotide sequence ID" value="NZ_QEHR01000003.1"/>
</dbReference>
<evidence type="ECO:0000256" key="4">
    <source>
        <dbReference type="ARBA" id="ARBA00023284"/>
    </source>
</evidence>
<dbReference type="EMBL" id="QEHR01000003">
    <property type="protein sequence ID" value="PVW15776.1"/>
    <property type="molecule type" value="Genomic_DNA"/>
</dbReference>
<evidence type="ECO:0000313" key="9">
    <source>
        <dbReference type="Proteomes" id="UP000245962"/>
    </source>
</evidence>
<evidence type="ECO:0000256" key="5">
    <source>
        <dbReference type="SAM" id="Coils"/>
    </source>
</evidence>
<keyword evidence="6" id="KW-0732">Signal</keyword>
<dbReference type="GO" id="GO:0030313">
    <property type="term" value="C:cell envelope"/>
    <property type="evidence" value="ECO:0007669"/>
    <property type="project" value="UniProtKB-SubCell"/>
</dbReference>
<feature type="domain" description="Thioredoxin" evidence="7">
    <location>
        <begin position="231"/>
        <end position="375"/>
    </location>
</feature>
<keyword evidence="5" id="KW-0175">Coiled coil</keyword>
<dbReference type="SUPFAM" id="SSF52833">
    <property type="entry name" value="Thioredoxin-like"/>
    <property type="match status" value="1"/>
</dbReference>
<keyword evidence="4" id="KW-0676">Redox-active center</keyword>
<dbReference type="InterPro" id="IPR050553">
    <property type="entry name" value="Thioredoxin_ResA/DsbE_sf"/>
</dbReference>
<evidence type="ECO:0000256" key="1">
    <source>
        <dbReference type="ARBA" id="ARBA00004196"/>
    </source>
</evidence>
<dbReference type="Gene3D" id="3.40.30.10">
    <property type="entry name" value="Glutaredoxin"/>
    <property type="match status" value="1"/>
</dbReference>
<dbReference type="PROSITE" id="PS51257">
    <property type="entry name" value="PROKAR_LIPOPROTEIN"/>
    <property type="match status" value="1"/>
</dbReference>
<comment type="caution">
    <text evidence="8">The sequence shown here is derived from an EMBL/GenBank/DDBJ whole genome shotgun (WGS) entry which is preliminary data.</text>
</comment>
<keyword evidence="3" id="KW-1015">Disulfide bond</keyword>
<feature type="chain" id="PRO_5015564191" evidence="6">
    <location>
        <begin position="19"/>
        <end position="376"/>
    </location>
</feature>
<name>A0A2U0I3U0_9FLAO</name>
<dbReference type="OrthoDB" id="1069091at2"/>
<dbReference type="CDD" id="cd02966">
    <property type="entry name" value="TlpA_like_family"/>
    <property type="match status" value="1"/>
</dbReference>
<dbReference type="Pfam" id="PF14289">
    <property type="entry name" value="DUF4369"/>
    <property type="match status" value="1"/>
</dbReference>
<dbReference type="GO" id="GO:0016491">
    <property type="term" value="F:oxidoreductase activity"/>
    <property type="evidence" value="ECO:0007669"/>
    <property type="project" value="InterPro"/>
</dbReference>
<gene>
    <name evidence="8" type="ORF">DDV96_05775</name>
</gene>
<feature type="signal peptide" evidence="6">
    <location>
        <begin position="1"/>
        <end position="18"/>
    </location>
</feature>
<evidence type="ECO:0000256" key="2">
    <source>
        <dbReference type="ARBA" id="ARBA00022748"/>
    </source>
</evidence>
<dbReference type="PANTHER" id="PTHR42852:SF6">
    <property type="entry name" value="THIOL:DISULFIDE INTERCHANGE PROTEIN DSBE"/>
    <property type="match status" value="1"/>
</dbReference>
<protein>
    <submittedName>
        <fullName evidence="8">Peroxiredoxin</fullName>
    </submittedName>
</protein>
<dbReference type="InterPro" id="IPR000866">
    <property type="entry name" value="AhpC/TSA"/>
</dbReference>
<feature type="coiled-coil region" evidence="5">
    <location>
        <begin position="119"/>
        <end position="172"/>
    </location>
</feature>
<accession>A0A2U0I3U0</accession>
<keyword evidence="9" id="KW-1185">Reference proteome</keyword>
<sequence>MRRILVTLLTTILLISCAEDSNTYTLQGTAKNFEDGTNVYVYSIKENNQPKVIDTLTITNGTFKGTYPKSDSLFVNYLTVDGVRANIVYFPENKDLEATLYKDSISASYVSGGKQNEAFREFSENMRDLNQKKQDQVAQFRAAQSSGDTDAVQQIQKENQALMDEETSYKKEFIKNNKNSLFAVMLLSEMINRKEMTAQEASEVIDNLSPKVAASPMVKQVEAMIKNAKKVDVGSKAPNFSGPTPEGDTLSLKDALGTYTIIDFWASWCKPCRVENPNVVKVYEKYHDKGLNIISVSLDRKGQKDKWIKAIADDNMDWYHISNLQFWQDPIAREYNVRAIPATFLLDENGTIIDKNLRGAALGAKMESLLGDGAAN</sequence>
<dbReference type="PANTHER" id="PTHR42852">
    <property type="entry name" value="THIOL:DISULFIDE INTERCHANGE PROTEIN DSBE"/>
    <property type="match status" value="1"/>
</dbReference>
<reference evidence="8 9" key="1">
    <citation type="submission" date="2018-04" db="EMBL/GenBank/DDBJ databases">
        <title>Marixanthomonas spongiae HN-E44 sp. nov., isolated from a marine sponge.</title>
        <authorList>
            <person name="Luo L."/>
            <person name="Zhuang L."/>
        </authorList>
    </citation>
    <scope>NUCLEOTIDE SEQUENCE [LARGE SCALE GENOMIC DNA]</scope>
    <source>
        <strain evidence="8 9">HN-E44</strain>
    </source>
</reference>
<keyword evidence="2" id="KW-0201">Cytochrome c-type biogenesis</keyword>
<evidence type="ECO:0000313" key="8">
    <source>
        <dbReference type="EMBL" id="PVW15776.1"/>
    </source>
</evidence>
<dbReference type="InterPro" id="IPR036249">
    <property type="entry name" value="Thioredoxin-like_sf"/>
</dbReference>
<organism evidence="8 9">
    <name type="scientific">Marixanthomonas spongiae</name>
    <dbReference type="NCBI Taxonomy" id="2174845"/>
    <lineage>
        <taxon>Bacteria</taxon>
        <taxon>Pseudomonadati</taxon>
        <taxon>Bacteroidota</taxon>
        <taxon>Flavobacteriia</taxon>
        <taxon>Flavobacteriales</taxon>
        <taxon>Flavobacteriaceae</taxon>
        <taxon>Marixanthomonas</taxon>
    </lineage>
</organism>
<dbReference type="GO" id="GO:0017004">
    <property type="term" value="P:cytochrome complex assembly"/>
    <property type="evidence" value="ECO:0007669"/>
    <property type="project" value="UniProtKB-KW"/>
</dbReference>
<dbReference type="InterPro" id="IPR013766">
    <property type="entry name" value="Thioredoxin_domain"/>
</dbReference>
<evidence type="ECO:0000259" key="7">
    <source>
        <dbReference type="PROSITE" id="PS51352"/>
    </source>
</evidence>
<dbReference type="GO" id="GO:0016209">
    <property type="term" value="F:antioxidant activity"/>
    <property type="evidence" value="ECO:0007669"/>
    <property type="project" value="InterPro"/>
</dbReference>
<dbReference type="AlphaFoldDB" id="A0A2U0I3U0"/>